<proteinExistence type="evidence at transcript level"/>
<dbReference type="AlphaFoldDB" id="A0A6A7GDM5"/>
<dbReference type="EMBL" id="IACT01009234">
    <property type="protein sequence ID" value="LAC28344.1"/>
    <property type="molecule type" value="mRNA"/>
</dbReference>
<keyword evidence="1" id="KW-0812">Transmembrane</keyword>
<sequence>MMNKKIIVTISSLAFVAGIFLFWSVGIKNFFHDYLYETPNLKGLTLIEANNLLEKHFKLINMEKHYSNVKKGEIYSQLPVAQKHIKYGRPIKIWISKGMDTVVLPDLKDKNIQDATVILSELGVKLQTVSHVMEGSMNNIVIGSDPQGGSLISRGSSVSLLVNISQVKNIRIPDVLGNLLDEGIRILRTKNLVIGNITKVYRTDFPNDTIIDISYSVGKEVLVGSVINITVTTKVKEE</sequence>
<protein>
    <recommendedName>
        <fullName evidence="2">PASTA domain-containing protein</fullName>
    </recommendedName>
</protein>
<feature type="transmembrane region" description="Helical" evidence="1">
    <location>
        <begin position="6"/>
        <end position="25"/>
    </location>
</feature>
<dbReference type="CDD" id="cd06577">
    <property type="entry name" value="PASTA_pknB"/>
    <property type="match status" value="3"/>
</dbReference>
<dbReference type="Pfam" id="PF03793">
    <property type="entry name" value="PASTA"/>
    <property type="match status" value="3"/>
</dbReference>
<keyword evidence="1" id="KW-1133">Transmembrane helix</keyword>
<dbReference type="PROSITE" id="PS51178">
    <property type="entry name" value="PASTA"/>
    <property type="match status" value="1"/>
</dbReference>
<accession>A0A6A7GDM5</accession>
<evidence type="ECO:0000256" key="1">
    <source>
        <dbReference type="SAM" id="Phobius"/>
    </source>
</evidence>
<keyword evidence="1" id="KW-0472">Membrane</keyword>
<dbReference type="SMART" id="SM00740">
    <property type="entry name" value="PASTA"/>
    <property type="match status" value="2"/>
</dbReference>
<evidence type="ECO:0000259" key="2">
    <source>
        <dbReference type="PROSITE" id="PS51178"/>
    </source>
</evidence>
<name>A0A6A7GDM5_9CRUS</name>
<dbReference type="InterPro" id="IPR005543">
    <property type="entry name" value="PASTA_dom"/>
</dbReference>
<organism evidence="3">
    <name type="scientific">Hirondellea gigas</name>
    <dbReference type="NCBI Taxonomy" id="1518452"/>
    <lineage>
        <taxon>Eukaryota</taxon>
        <taxon>Metazoa</taxon>
        <taxon>Ecdysozoa</taxon>
        <taxon>Arthropoda</taxon>
        <taxon>Crustacea</taxon>
        <taxon>Multicrustacea</taxon>
        <taxon>Malacostraca</taxon>
        <taxon>Eumalacostraca</taxon>
        <taxon>Peracarida</taxon>
        <taxon>Amphipoda</taxon>
        <taxon>Amphilochidea</taxon>
        <taxon>Lysianassida</taxon>
        <taxon>Lysianassidira</taxon>
        <taxon>Lysianassoidea</taxon>
        <taxon>Lysianassidae</taxon>
        <taxon>Hirondellea</taxon>
    </lineage>
</organism>
<reference evidence="3" key="1">
    <citation type="submission" date="2017-11" db="EMBL/GenBank/DDBJ databases">
        <title>The sensing device of the deep-sea amphipod.</title>
        <authorList>
            <person name="Kobayashi H."/>
            <person name="Nagahama T."/>
            <person name="Arai W."/>
            <person name="Sasagawa Y."/>
            <person name="Umeda M."/>
            <person name="Hayashi T."/>
            <person name="Nikaido I."/>
            <person name="Watanabe H."/>
            <person name="Oguri K."/>
            <person name="Kitazato H."/>
            <person name="Fujioka K."/>
            <person name="Kido Y."/>
            <person name="Takami H."/>
        </authorList>
    </citation>
    <scope>NUCLEOTIDE SEQUENCE</scope>
    <source>
        <tissue evidence="3">Whole body</tissue>
    </source>
</reference>
<evidence type="ECO:0000313" key="3">
    <source>
        <dbReference type="EMBL" id="LAC28344.1"/>
    </source>
</evidence>
<feature type="domain" description="PASTA" evidence="2">
    <location>
        <begin position="98"/>
        <end position="164"/>
    </location>
</feature>
<dbReference type="Gene3D" id="3.30.10.20">
    <property type="match status" value="3"/>
</dbReference>